<name>A0ABR9EGR5_9GAMM</name>
<keyword evidence="3" id="KW-1185">Reference proteome</keyword>
<sequence>MTQRTIKHGDWVKIVESRTEQKKQSLRKGSRKKVVLNKKTQFPIVSMLLAGFIILASAWVYFFEESTTHSSLLNANAQNKISRYFSKQFMMGSWQFKQAKFDTGEVNIFISIPQKLAMNKNELEGYIKHSLCPPENSRVWLDIDKNNLFINLYVDSPRKGSFAQCSNPNRQT</sequence>
<gene>
    <name evidence="2" type="ORF">PAUR_b0156</name>
</gene>
<accession>A0ABR9EGR5</accession>
<protein>
    <submittedName>
        <fullName evidence="2">Uncharacterized protein</fullName>
    </submittedName>
</protein>
<comment type="caution">
    <text evidence="2">The sequence shown here is derived from an EMBL/GenBank/DDBJ whole genome shotgun (WGS) entry which is preliminary data.</text>
</comment>
<evidence type="ECO:0000256" key="1">
    <source>
        <dbReference type="SAM" id="Phobius"/>
    </source>
</evidence>
<keyword evidence="1" id="KW-0472">Membrane</keyword>
<organism evidence="2 3">
    <name type="scientific">Pseudoalteromonas aurantia 208</name>
    <dbReference type="NCBI Taxonomy" id="1314867"/>
    <lineage>
        <taxon>Bacteria</taxon>
        <taxon>Pseudomonadati</taxon>
        <taxon>Pseudomonadota</taxon>
        <taxon>Gammaproteobacteria</taxon>
        <taxon>Alteromonadales</taxon>
        <taxon>Pseudoalteromonadaceae</taxon>
        <taxon>Pseudoalteromonas</taxon>
    </lineage>
</organism>
<reference evidence="2 3" key="1">
    <citation type="submission" date="2015-03" db="EMBL/GenBank/DDBJ databases">
        <title>Genome sequence of Pseudoalteromonas aurantia.</title>
        <authorList>
            <person name="Xie B.-B."/>
            <person name="Rong J.-C."/>
            <person name="Qin Q.-L."/>
            <person name="Zhang Y.-Z."/>
        </authorList>
    </citation>
    <scope>NUCLEOTIDE SEQUENCE [LARGE SCALE GENOMIC DNA]</scope>
    <source>
        <strain evidence="2 3">208</strain>
    </source>
</reference>
<evidence type="ECO:0000313" key="3">
    <source>
        <dbReference type="Proteomes" id="UP000615755"/>
    </source>
</evidence>
<proteinExistence type="predicted"/>
<evidence type="ECO:0000313" key="2">
    <source>
        <dbReference type="EMBL" id="MBE0370182.1"/>
    </source>
</evidence>
<dbReference type="EMBL" id="AQGV01000015">
    <property type="protein sequence ID" value="MBE0370182.1"/>
    <property type="molecule type" value="Genomic_DNA"/>
</dbReference>
<keyword evidence="1" id="KW-0812">Transmembrane</keyword>
<dbReference type="Proteomes" id="UP000615755">
    <property type="component" value="Unassembled WGS sequence"/>
</dbReference>
<dbReference type="RefSeq" id="WP_192509338.1">
    <property type="nucleotide sequence ID" value="NZ_AQGV01000015.1"/>
</dbReference>
<feature type="transmembrane region" description="Helical" evidence="1">
    <location>
        <begin position="42"/>
        <end position="62"/>
    </location>
</feature>
<keyword evidence="1" id="KW-1133">Transmembrane helix</keyword>